<name>A0A0R3XAU7_HYDTA</name>
<feature type="transmembrane region" description="Helical" evidence="2">
    <location>
        <begin position="397"/>
        <end position="418"/>
    </location>
</feature>
<dbReference type="InterPro" id="IPR052771">
    <property type="entry name" value="Neurotrophin_sig_adaptor"/>
</dbReference>
<keyword evidence="4" id="KW-1185">Reference proteome</keyword>
<organism evidence="5">
    <name type="scientific">Hydatigena taeniaeformis</name>
    <name type="common">Feline tapeworm</name>
    <name type="synonym">Taenia taeniaeformis</name>
    <dbReference type="NCBI Taxonomy" id="6205"/>
    <lineage>
        <taxon>Eukaryota</taxon>
        <taxon>Metazoa</taxon>
        <taxon>Spiralia</taxon>
        <taxon>Lophotrochozoa</taxon>
        <taxon>Platyhelminthes</taxon>
        <taxon>Cestoda</taxon>
        <taxon>Eucestoda</taxon>
        <taxon>Cyclophyllidea</taxon>
        <taxon>Taeniidae</taxon>
        <taxon>Hydatigera</taxon>
    </lineage>
</organism>
<feature type="region of interest" description="Disordered" evidence="1">
    <location>
        <begin position="1"/>
        <end position="31"/>
    </location>
</feature>
<sequence>MQARYVSNSSEVGDERGSWSSSSAGGLAAVATPTPELPSRFRFHHHYHHHSKAGHSPIPPSLPLQSPLTISPSKYHHHHHYFRSPEWHNHNDAFTHPHSVPPENYRPFPCKTLGIESYVTENLLLSAHIANSKVKSQQLTELPLFQRRCAHALADMIVSPHTILPALIGVFLRPDGTRRSAFNKQLSVYLKAAYRRTAKKPRGLQSKSDIPATLLPTILALLFSYICGLIFGWQLGLTIGLTSVTLYLTFLCVVLYGGLVRRWRLAQSVAETLLRYARSWRLLVDILFYRPPEQILVPTNVRLKLGASETPWEAVIRLSEKVWEAASSKYSATAVYLQYANEDASCQGKRRCRKACCVPALGCFILWILSLLTWSTVLRVYMNSGESADQYRHGSKIAFIVSGAVALLSLLTLLAASLKSVRRLTRIHQRFRSLIKQRNQLLRCTPDSKEAKIVSCHQNTAAAFTNSASLKLTQTGHSRARLYFE</sequence>
<evidence type="ECO:0000313" key="5">
    <source>
        <dbReference type="WBParaSite" id="TTAC_0001067401-mRNA-1"/>
    </source>
</evidence>
<reference evidence="3 4" key="2">
    <citation type="submission" date="2018-11" db="EMBL/GenBank/DDBJ databases">
        <authorList>
            <consortium name="Pathogen Informatics"/>
        </authorList>
    </citation>
    <scope>NUCLEOTIDE SEQUENCE [LARGE SCALE GENOMIC DNA]</scope>
</reference>
<dbReference type="Proteomes" id="UP000274429">
    <property type="component" value="Unassembled WGS sequence"/>
</dbReference>
<accession>A0A0R3XAU7</accession>
<evidence type="ECO:0000313" key="3">
    <source>
        <dbReference type="EMBL" id="VDM35636.1"/>
    </source>
</evidence>
<feature type="transmembrane region" description="Helical" evidence="2">
    <location>
        <begin position="210"/>
        <end position="233"/>
    </location>
</feature>
<feature type="compositionally biased region" description="Low complexity" evidence="1">
    <location>
        <begin position="18"/>
        <end position="29"/>
    </location>
</feature>
<keyword evidence="2" id="KW-0812">Transmembrane</keyword>
<evidence type="ECO:0000256" key="2">
    <source>
        <dbReference type="SAM" id="Phobius"/>
    </source>
</evidence>
<keyword evidence="2" id="KW-1133">Transmembrane helix</keyword>
<feature type="transmembrane region" description="Helical" evidence="2">
    <location>
        <begin position="239"/>
        <end position="259"/>
    </location>
</feature>
<dbReference type="STRING" id="6205.A0A0R3XAU7"/>
<dbReference type="AlphaFoldDB" id="A0A0R3XAU7"/>
<proteinExistence type="predicted"/>
<dbReference type="PANTHER" id="PTHR24116">
    <property type="entry name" value="KINASE D-INTERACTING SUBSTRATE OF 220 KDA"/>
    <property type="match status" value="1"/>
</dbReference>
<dbReference type="GO" id="GO:0030165">
    <property type="term" value="F:PDZ domain binding"/>
    <property type="evidence" value="ECO:0007669"/>
    <property type="project" value="TreeGrafter"/>
</dbReference>
<protein>
    <submittedName>
        <fullName evidence="5">Vezatin domain-containing protein</fullName>
    </submittedName>
</protein>
<evidence type="ECO:0000313" key="4">
    <source>
        <dbReference type="Proteomes" id="UP000274429"/>
    </source>
</evidence>
<dbReference type="GO" id="GO:0019887">
    <property type="term" value="F:protein kinase regulator activity"/>
    <property type="evidence" value="ECO:0007669"/>
    <property type="project" value="TreeGrafter"/>
</dbReference>
<evidence type="ECO:0000256" key="1">
    <source>
        <dbReference type="SAM" id="MobiDB-lite"/>
    </source>
</evidence>
<keyword evidence="2" id="KW-0472">Membrane</keyword>
<feature type="transmembrane region" description="Helical" evidence="2">
    <location>
        <begin position="357"/>
        <end position="377"/>
    </location>
</feature>
<dbReference type="OrthoDB" id="6084525at2759"/>
<gene>
    <name evidence="3" type="ORF">TTAC_LOCUS10656</name>
</gene>
<reference evidence="5" key="1">
    <citation type="submission" date="2017-02" db="UniProtKB">
        <authorList>
            <consortium name="WormBaseParasite"/>
        </authorList>
    </citation>
    <scope>IDENTIFICATION</scope>
</reference>
<dbReference type="PANTHER" id="PTHR24116:SF0">
    <property type="entry name" value="KINASE D-INTERACTING SUBSTRATE OF 220 KDA"/>
    <property type="match status" value="1"/>
</dbReference>
<feature type="compositionally biased region" description="Polar residues" evidence="1">
    <location>
        <begin position="1"/>
        <end position="11"/>
    </location>
</feature>
<dbReference type="EMBL" id="UYWX01021999">
    <property type="protein sequence ID" value="VDM35636.1"/>
    <property type="molecule type" value="Genomic_DNA"/>
</dbReference>
<dbReference type="WBParaSite" id="TTAC_0001067401-mRNA-1">
    <property type="protein sequence ID" value="TTAC_0001067401-mRNA-1"/>
    <property type="gene ID" value="TTAC_0001067401"/>
</dbReference>